<evidence type="ECO:0000313" key="3">
    <source>
        <dbReference type="EMBL" id="GAA0875332.1"/>
    </source>
</evidence>
<dbReference type="InterPro" id="IPR008537">
    <property type="entry name" value="DUF819"/>
</dbReference>
<reference evidence="4" key="1">
    <citation type="journal article" date="2019" name="Int. J. Syst. Evol. Microbiol.">
        <title>The Global Catalogue of Microorganisms (GCM) 10K type strain sequencing project: providing services to taxonomists for standard genome sequencing and annotation.</title>
        <authorList>
            <consortium name="The Broad Institute Genomics Platform"/>
            <consortium name="The Broad Institute Genome Sequencing Center for Infectious Disease"/>
            <person name="Wu L."/>
            <person name="Ma J."/>
        </authorList>
    </citation>
    <scope>NUCLEOTIDE SEQUENCE [LARGE SCALE GENOMIC DNA]</scope>
    <source>
        <strain evidence="4">JCM 16083</strain>
    </source>
</reference>
<keyword evidence="1" id="KW-1133">Transmembrane helix</keyword>
<dbReference type="PANTHER" id="PTHR34289">
    <property type="entry name" value="PROTEIN, PUTATIVE (DUF819)-RELATED"/>
    <property type="match status" value="1"/>
</dbReference>
<feature type="transmembrane region" description="Helical" evidence="1">
    <location>
        <begin position="474"/>
        <end position="494"/>
    </location>
</feature>
<comment type="caution">
    <text evidence="3">The sequence shown here is derived from an EMBL/GenBank/DDBJ whole genome shotgun (WGS) entry which is preliminary data.</text>
</comment>
<feature type="transmembrane region" description="Helical" evidence="1">
    <location>
        <begin position="314"/>
        <end position="337"/>
    </location>
</feature>
<sequence length="560" mass="61229">MKIKITFFLSVFLVLAGFSSAQTDRLLTDGKDSVIVFSERIPSEVSDTLAFVNFNGGNVKLVESRKAILLNFNDQHRRILSSSEVIELQLNDTVFSLTNVEDILIKNPGVGEVLKLNLTPIINGESAKFEDVSSGGLKLTMLEKKPEEPVFKDDRVVFGILFLVLAAIFYTSSKSNSRFWTRFYTIIPALFLCYFIPAILTTFGLISSEHSRLYPMARDYLLPASLILMTLSIDLKGLINLGPKSLIMFVAGTVGIILGGVGAVWLFSIFSPETVGGEGNEATWRGLATLAGSWIGGGANQTAMFEIYKYKESLYGAMITVDIVVANIWMALVLFGIEKRKKLDKWLKADNTAIDELVHKMDAFQKSVSRQAGVKDYMIMAGLVFGIVAIAHFSAGYLSDFFASRTETPEQDTLANYFFWLVVLATVFGFILSFTKARNLEGVGASKIGSIFIYILVVTIGMKMDITRIFENKLLILVGLVWMAIHVGILVLVAKLIRAPYFFLAVGSQANVGGAASAPVVAGAFHSSLTTVGVIMAVFGYFVGTVGAIACAEWMRIVAP</sequence>
<feature type="transmembrane region" description="Helical" evidence="1">
    <location>
        <begin position="531"/>
        <end position="552"/>
    </location>
</feature>
<feature type="transmembrane region" description="Helical" evidence="1">
    <location>
        <begin position="246"/>
        <end position="270"/>
    </location>
</feature>
<dbReference type="Pfam" id="PF05684">
    <property type="entry name" value="DUF819"/>
    <property type="match status" value="1"/>
</dbReference>
<keyword evidence="1" id="KW-0812">Transmembrane</keyword>
<evidence type="ECO:0000256" key="1">
    <source>
        <dbReference type="SAM" id="Phobius"/>
    </source>
</evidence>
<organism evidence="3 4">
    <name type="scientific">Wandonia haliotis</name>
    <dbReference type="NCBI Taxonomy" id="574963"/>
    <lineage>
        <taxon>Bacteria</taxon>
        <taxon>Pseudomonadati</taxon>
        <taxon>Bacteroidota</taxon>
        <taxon>Flavobacteriia</taxon>
        <taxon>Flavobacteriales</taxon>
        <taxon>Crocinitomicaceae</taxon>
        <taxon>Wandonia</taxon>
    </lineage>
</organism>
<proteinExistence type="predicted"/>
<dbReference type="RefSeq" id="WP_343786699.1">
    <property type="nucleotide sequence ID" value="NZ_BAAAFH010000011.1"/>
</dbReference>
<feature type="transmembrane region" description="Helical" evidence="1">
    <location>
        <begin position="155"/>
        <end position="171"/>
    </location>
</feature>
<dbReference type="EMBL" id="BAAAFH010000011">
    <property type="protein sequence ID" value="GAA0875332.1"/>
    <property type="molecule type" value="Genomic_DNA"/>
</dbReference>
<gene>
    <name evidence="3" type="ORF">GCM10009118_17410</name>
</gene>
<keyword evidence="2" id="KW-0732">Signal</keyword>
<dbReference type="Proteomes" id="UP001501126">
    <property type="component" value="Unassembled WGS sequence"/>
</dbReference>
<feature type="transmembrane region" description="Helical" evidence="1">
    <location>
        <begin position="417"/>
        <end position="435"/>
    </location>
</feature>
<feature type="transmembrane region" description="Helical" evidence="1">
    <location>
        <begin position="183"/>
        <end position="208"/>
    </location>
</feature>
<feature type="transmembrane region" description="Helical" evidence="1">
    <location>
        <begin position="442"/>
        <end position="462"/>
    </location>
</feature>
<protein>
    <recommendedName>
        <fullName evidence="5">DUF819 family protein</fullName>
    </recommendedName>
</protein>
<feature type="transmembrane region" description="Helical" evidence="1">
    <location>
        <begin position="377"/>
        <end position="397"/>
    </location>
</feature>
<keyword evidence="4" id="KW-1185">Reference proteome</keyword>
<feature type="transmembrane region" description="Helical" evidence="1">
    <location>
        <begin position="501"/>
        <end position="525"/>
    </location>
</feature>
<accession>A0ABP3Y3H5</accession>
<dbReference type="PANTHER" id="PTHR34289:SF8">
    <property type="entry name" value="DUF819 DOMAIN-CONTAINING PROTEIN"/>
    <property type="match status" value="1"/>
</dbReference>
<feature type="chain" id="PRO_5045784681" description="DUF819 family protein" evidence="2">
    <location>
        <begin position="22"/>
        <end position="560"/>
    </location>
</feature>
<evidence type="ECO:0008006" key="5">
    <source>
        <dbReference type="Google" id="ProtNLM"/>
    </source>
</evidence>
<feature type="transmembrane region" description="Helical" evidence="1">
    <location>
        <begin position="220"/>
        <end position="239"/>
    </location>
</feature>
<name>A0ABP3Y3H5_9FLAO</name>
<evidence type="ECO:0000313" key="4">
    <source>
        <dbReference type="Proteomes" id="UP001501126"/>
    </source>
</evidence>
<feature type="signal peptide" evidence="2">
    <location>
        <begin position="1"/>
        <end position="21"/>
    </location>
</feature>
<keyword evidence="1" id="KW-0472">Membrane</keyword>
<evidence type="ECO:0000256" key="2">
    <source>
        <dbReference type="SAM" id="SignalP"/>
    </source>
</evidence>